<dbReference type="Proteomes" id="UP000823775">
    <property type="component" value="Unassembled WGS sequence"/>
</dbReference>
<proteinExistence type="predicted"/>
<organism evidence="1 2">
    <name type="scientific">Datura stramonium</name>
    <name type="common">Jimsonweed</name>
    <name type="synonym">Common thornapple</name>
    <dbReference type="NCBI Taxonomy" id="4076"/>
    <lineage>
        <taxon>Eukaryota</taxon>
        <taxon>Viridiplantae</taxon>
        <taxon>Streptophyta</taxon>
        <taxon>Embryophyta</taxon>
        <taxon>Tracheophyta</taxon>
        <taxon>Spermatophyta</taxon>
        <taxon>Magnoliopsida</taxon>
        <taxon>eudicotyledons</taxon>
        <taxon>Gunneridae</taxon>
        <taxon>Pentapetalae</taxon>
        <taxon>asterids</taxon>
        <taxon>lamiids</taxon>
        <taxon>Solanales</taxon>
        <taxon>Solanaceae</taxon>
        <taxon>Solanoideae</taxon>
        <taxon>Datureae</taxon>
        <taxon>Datura</taxon>
    </lineage>
</organism>
<accession>A0ABS8T1Y5</accession>
<protein>
    <submittedName>
        <fullName evidence="1">Uncharacterized protein</fullName>
    </submittedName>
</protein>
<name>A0ABS8T1Y5_DATST</name>
<evidence type="ECO:0000313" key="2">
    <source>
        <dbReference type="Proteomes" id="UP000823775"/>
    </source>
</evidence>
<evidence type="ECO:0000313" key="1">
    <source>
        <dbReference type="EMBL" id="MCD7465371.1"/>
    </source>
</evidence>
<sequence>MMFLLLDLPLSQGLFPLNFSVSDLVLREHSRSLFIMPSFGPVAFTCEVGVCRFRQRGSGGKRYVAPTFCSFSAVKVRREEGDQERLRREGEEDGEGRQLSVNIWTVVGVNGVWWCSTGDVRRRGEEVERWGCCWNGGGEEGRCSNAVVMLRVRDDGSSPEGRKGGGEASGDVQLWRCFRRKEIKEGGPTTTLARRWWKTTRDRGV</sequence>
<reference evidence="1 2" key="1">
    <citation type="journal article" date="2021" name="BMC Genomics">
        <title>Datura genome reveals duplications of psychoactive alkaloid biosynthetic genes and high mutation rate following tissue culture.</title>
        <authorList>
            <person name="Rajewski A."/>
            <person name="Carter-House D."/>
            <person name="Stajich J."/>
            <person name="Litt A."/>
        </authorList>
    </citation>
    <scope>NUCLEOTIDE SEQUENCE [LARGE SCALE GENOMIC DNA]</scope>
    <source>
        <strain evidence="1">AR-01</strain>
    </source>
</reference>
<comment type="caution">
    <text evidence="1">The sequence shown here is derived from an EMBL/GenBank/DDBJ whole genome shotgun (WGS) entry which is preliminary data.</text>
</comment>
<dbReference type="EMBL" id="JACEIK010001041">
    <property type="protein sequence ID" value="MCD7465371.1"/>
    <property type="molecule type" value="Genomic_DNA"/>
</dbReference>
<keyword evidence="2" id="KW-1185">Reference proteome</keyword>
<gene>
    <name evidence="1" type="ORF">HAX54_001180</name>
</gene>